<dbReference type="InterPro" id="IPR004506">
    <property type="entry name" value="MnmA-like"/>
</dbReference>
<keyword evidence="4 9" id="KW-0547">Nucleotide-binding</keyword>
<comment type="caution">
    <text evidence="12">The sequence shown here is derived from an EMBL/GenBank/DDBJ whole genome shotgun (WGS) entry which is preliminary data.</text>
</comment>
<dbReference type="SUPFAM" id="SSF52402">
    <property type="entry name" value="Adenine nucleotide alpha hydrolases-like"/>
    <property type="match status" value="1"/>
</dbReference>
<dbReference type="PANTHER" id="PTHR11933:SF5">
    <property type="entry name" value="MITOCHONDRIAL TRNA-SPECIFIC 2-THIOURIDYLASE 1"/>
    <property type="match status" value="1"/>
</dbReference>
<dbReference type="FunFam" id="3.40.50.620:FF:000115">
    <property type="entry name" value="tRNA-specific 2-thiouridylase MnmA"/>
    <property type="match status" value="1"/>
</dbReference>
<dbReference type="Pfam" id="PF20258">
    <property type="entry name" value="tRNA_Me_trans_C"/>
    <property type="match status" value="1"/>
</dbReference>
<dbReference type="InterPro" id="IPR023382">
    <property type="entry name" value="MnmA-like_central_sf"/>
</dbReference>
<evidence type="ECO:0000256" key="6">
    <source>
        <dbReference type="ARBA" id="ARBA00022884"/>
    </source>
</evidence>
<evidence type="ECO:0000256" key="9">
    <source>
        <dbReference type="HAMAP-Rule" id="MF_00144"/>
    </source>
</evidence>
<feature type="domain" description="tRNA-specific 2-thiouridylase MnmA-like C-terminal" evidence="10">
    <location>
        <begin position="294"/>
        <end position="376"/>
    </location>
</feature>
<dbReference type="GO" id="GO:0103016">
    <property type="term" value="F:tRNA-uridine 2-sulfurtransferase activity"/>
    <property type="evidence" value="ECO:0007669"/>
    <property type="project" value="UniProtKB-EC"/>
</dbReference>
<dbReference type="Pfam" id="PF20259">
    <property type="entry name" value="tRNA_Me_trans_M"/>
    <property type="match status" value="1"/>
</dbReference>
<evidence type="ECO:0000256" key="7">
    <source>
        <dbReference type="ARBA" id="ARBA00023157"/>
    </source>
</evidence>
<dbReference type="EC" id="2.8.1.13" evidence="9"/>
<dbReference type="NCBIfam" id="TIGR00420">
    <property type="entry name" value="trmU"/>
    <property type="match status" value="1"/>
</dbReference>
<evidence type="ECO:0000256" key="1">
    <source>
        <dbReference type="ARBA" id="ARBA00022555"/>
    </source>
</evidence>
<dbReference type="HAMAP" id="MF_00144">
    <property type="entry name" value="tRNA_thiouridyl_MnmA"/>
    <property type="match status" value="1"/>
</dbReference>
<gene>
    <name evidence="9" type="primary">mnmA</name>
    <name evidence="12" type="ORF">HNR60_001589</name>
</gene>
<feature type="region of interest" description="Interaction with tRNA" evidence="9">
    <location>
        <begin position="164"/>
        <end position="166"/>
    </location>
</feature>
<feature type="site" description="Interaction with tRNA" evidence="9">
    <location>
        <position position="356"/>
    </location>
</feature>
<keyword evidence="6 9" id="KW-0694">RNA-binding</keyword>
<comment type="similarity">
    <text evidence="9">Belongs to the MnmA/TRMU family.</text>
</comment>
<evidence type="ECO:0000256" key="5">
    <source>
        <dbReference type="ARBA" id="ARBA00022840"/>
    </source>
</evidence>
<comment type="caution">
    <text evidence="9">Lacks conserved residue(s) required for the propagation of feature annotation.</text>
</comment>
<proteinExistence type="inferred from homology"/>
<dbReference type="InterPro" id="IPR046884">
    <property type="entry name" value="MnmA-like_central"/>
</dbReference>
<dbReference type="Proteomes" id="UP000542353">
    <property type="component" value="Unassembled WGS sequence"/>
</dbReference>
<dbReference type="Gene3D" id="3.40.50.620">
    <property type="entry name" value="HUPs"/>
    <property type="match status" value="1"/>
</dbReference>
<comment type="function">
    <text evidence="9">Catalyzes the 2-thiolation of uridine at the wobble position (U34) of tRNA, leading to the formation of s(2)U34.</text>
</comment>
<feature type="binding site" evidence="9">
    <location>
        <begin position="23"/>
        <end position="30"/>
    </location>
    <ligand>
        <name>ATP</name>
        <dbReference type="ChEBI" id="CHEBI:30616"/>
    </ligand>
</feature>
<dbReference type="FunFam" id="2.30.30.280:FF:000001">
    <property type="entry name" value="tRNA-specific 2-thiouridylase MnmA"/>
    <property type="match status" value="1"/>
</dbReference>
<dbReference type="Gene3D" id="2.30.30.280">
    <property type="entry name" value="Adenine nucleotide alpha hydrolases-like domains"/>
    <property type="match status" value="1"/>
</dbReference>
<dbReference type="CDD" id="cd01998">
    <property type="entry name" value="MnmA_TRMU-like"/>
    <property type="match status" value="1"/>
</dbReference>
<feature type="domain" description="tRNA-specific 2-thiouridylase MnmA-like central" evidence="11">
    <location>
        <begin position="234"/>
        <end position="286"/>
    </location>
</feature>
<keyword evidence="9" id="KW-0963">Cytoplasm</keyword>
<keyword evidence="3 9" id="KW-0819">tRNA processing</keyword>
<dbReference type="Pfam" id="PF03054">
    <property type="entry name" value="tRNA_Me_trans"/>
    <property type="match status" value="1"/>
</dbReference>
<keyword evidence="5 9" id="KW-0067">ATP-binding</keyword>
<comment type="catalytic activity">
    <reaction evidence="8 9">
        <text>S-sulfanyl-L-cysteinyl-[protein] + uridine(34) in tRNA + AH2 + ATP = 2-thiouridine(34) in tRNA + L-cysteinyl-[protein] + A + AMP + diphosphate + H(+)</text>
        <dbReference type="Rhea" id="RHEA:47032"/>
        <dbReference type="Rhea" id="RHEA-COMP:10131"/>
        <dbReference type="Rhea" id="RHEA-COMP:11726"/>
        <dbReference type="Rhea" id="RHEA-COMP:11727"/>
        <dbReference type="Rhea" id="RHEA-COMP:11728"/>
        <dbReference type="ChEBI" id="CHEBI:13193"/>
        <dbReference type="ChEBI" id="CHEBI:15378"/>
        <dbReference type="ChEBI" id="CHEBI:17499"/>
        <dbReference type="ChEBI" id="CHEBI:29950"/>
        <dbReference type="ChEBI" id="CHEBI:30616"/>
        <dbReference type="ChEBI" id="CHEBI:33019"/>
        <dbReference type="ChEBI" id="CHEBI:61963"/>
        <dbReference type="ChEBI" id="CHEBI:65315"/>
        <dbReference type="ChEBI" id="CHEBI:87170"/>
        <dbReference type="ChEBI" id="CHEBI:456215"/>
        <dbReference type="EC" id="2.8.1.13"/>
    </reaction>
</comment>
<keyword evidence="7 9" id="KW-1015">Disulfide bond</keyword>
<feature type="binding site" evidence="9">
    <location>
        <position position="49"/>
    </location>
    <ligand>
        <name>ATP</name>
        <dbReference type="ChEBI" id="CHEBI:30616"/>
    </ligand>
</feature>
<evidence type="ECO:0000256" key="8">
    <source>
        <dbReference type="ARBA" id="ARBA00051542"/>
    </source>
</evidence>
<sequence length="404" mass="43590">MTAAMLNSLDLEGRPQDTRIVVAMSGGVDSSTTAALLKSEGYDVVGITLQLYDHGAAIHRKGACCAGQDIHDARAVADRIGIPHYVLDYESRFQESVIDSFAASYATGETPVPCIECNRSIKFRDLLSTARELGASALATGHYVSSRRLTDGSRALVCASDADRDQSYFLFATTRDQLDYLRFPLGDMTKPQTRELARKFGLSVADKHDSQDICFVPTGRYTDVVGRLKPNAMDPGDIVDLDGRVLGKHQGIVHFTVGQRRGLGIASSAPLYVLRLEPSSRRVVVGPREALRMDRIVLRDVNWIGDNSLDLAVGDGLELFVRVRSTRRPQPAWLRAVDGGYQVELVAGEDGVSPGQACVFYDAPAGQARVLGGGFIKSATPRTAGKSALRGAPASRPQVADVRG</sequence>
<evidence type="ECO:0000313" key="13">
    <source>
        <dbReference type="Proteomes" id="UP000542353"/>
    </source>
</evidence>
<feature type="site" description="Interaction with tRNA" evidence="9">
    <location>
        <position position="142"/>
    </location>
</feature>
<feature type="active site" description="Nucleophile" evidence="9">
    <location>
        <position position="117"/>
    </location>
</feature>
<keyword evidence="13" id="KW-1185">Reference proteome</keyword>
<feature type="binding site" evidence="9">
    <location>
        <position position="141"/>
    </location>
    <ligand>
        <name>ATP</name>
        <dbReference type="ChEBI" id="CHEBI:30616"/>
    </ligand>
</feature>
<feature type="disulfide bond" description="Alternate" evidence="9">
    <location>
        <begin position="117"/>
        <end position="214"/>
    </location>
</feature>
<evidence type="ECO:0000256" key="3">
    <source>
        <dbReference type="ARBA" id="ARBA00022694"/>
    </source>
</evidence>
<dbReference type="GO" id="GO:0005737">
    <property type="term" value="C:cytoplasm"/>
    <property type="evidence" value="ECO:0007669"/>
    <property type="project" value="UniProtKB-SubCell"/>
</dbReference>
<evidence type="ECO:0000256" key="4">
    <source>
        <dbReference type="ARBA" id="ARBA00022741"/>
    </source>
</evidence>
<evidence type="ECO:0000256" key="2">
    <source>
        <dbReference type="ARBA" id="ARBA00022679"/>
    </source>
</evidence>
<evidence type="ECO:0000313" key="12">
    <source>
        <dbReference type="EMBL" id="MBB5046840.1"/>
    </source>
</evidence>
<dbReference type="InterPro" id="IPR046885">
    <property type="entry name" value="MnmA-like_C"/>
</dbReference>
<dbReference type="PANTHER" id="PTHR11933">
    <property type="entry name" value="TRNA 5-METHYLAMINOMETHYL-2-THIOURIDYLATE -METHYLTRANSFERASE"/>
    <property type="match status" value="1"/>
</dbReference>
<keyword evidence="2 9" id="KW-0808">Transferase</keyword>
<name>A0A7W7Z2I6_9BRAD</name>
<dbReference type="AlphaFoldDB" id="A0A7W7Z2I6"/>
<dbReference type="InterPro" id="IPR014729">
    <property type="entry name" value="Rossmann-like_a/b/a_fold"/>
</dbReference>
<dbReference type="GO" id="GO:0002143">
    <property type="term" value="P:tRNA wobble position uridine thiolation"/>
    <property type="evidence" value="ECO:0007669"/>
    <property type="project" value="TreeGrafter"/>
</dbReference>
<reference evidence="12 13" key="1">
    <citation type="submission" date="2020-08" db="EMBL/GenBank/DDBJ databases">
        <title>Genomic Encyclopedia of Type Strains, Phase IV (KMG-IV): sequencing the most valuable type-strain genomes for metagenomic binning, comparative biology and taxonomic classification.</title>
        <authorList>
            <person name="Goeker M."/>
        </authorList>
    </citation>
    <scope>NUCLEOTIDE SEQUENCE [LARGE SCALE GENOMIC DNA]</scope>
    <source>
        <strain evidence="12 13">DSM 12706</strain>
    </source>
</reference>
<keyword evidence="1 9" id="KW-0820">tRNA-binding</keyword>
<comment type="subcellular location">
    <subcellularLocation>
        <location evidence="9">Cytoplasm</location>
    </subcellularLocation>
</comment>
<evidence type="ECO:0000259" key="11">
    <source>
        <dbReference type="Pfam" id="PF20259"/>
    </source>
</evidence>
<organism evidence="12 13">
    <name type="scientific">Rhodopseudomonas rhenobacensis</name>
    <dbReference type="NCBI Taxonomy" id="87461"/>
    <lineage>
        <taxon>Bacteria</taxon>
        <taxon>Pseudomonadati</taxon>
        <taxon>Pseudomonadota</taxon>
        <taxon>Alphaproteobacteria</taxon>
        <taxon>Hyphomicrobiales</taxon>
        <taxon>Nitrobacteraceae</taxon>
        <taxon>Rhodopseudomonas</taxon>
    </lineage>
</organism>
<dbReference type="EMBL" id="JACHIH010000007">
    <property type="protein sequence ID" value="MBB5046840.1"/>
    <property type="molecule type" value="Genomic_DNA"/>
</dbReference>
<feature type="active site" description="Cysteine persulfide intermediate" evidence="9">
    <location>
        <position position="214"/>
    </location>
</feature>
<dbReference type="GO" id="GO:0000049">
    <property type="term" value="F:tRNA binding"/>
    <property type="evidence" value="ECO:0007669"/>
    <property type="project" value="UniProtKB-KW"/>
</dbReference>
<dbReference type="Gene3D" id="2.40.30.10">
    <property type="entry name" value="Translation factors"/>
    <property type="match status" value="1"/>
</dbReference>
<accession>A0A7W7Z2I6</accession>
<dbReference type="NCBIfam" id="NF001138">
    <property type="entry name" value="PRK00143.1"/>
    <property type="match status" value="1"/>
</dbReference>
<evidence type="ECO:0000259" key="10">
    <source>
        <dbReference type="Pfam" id="PF20258"/>
    </source>
</evidence>
<dbReference type="GO" id="GO:0005524">
    <property type="term" value="F:ATP binding"/>
    <property type="evidence" value="ECO:0007669"/>
    <property type="project" value="UniProtKB-KW"/>
</dbReference>
<protein>
    <recommendedName>
        <fullName evidence="9">tRNA-specific 2-thiouridylase MnmA</fullName>
        <ecNumber evidence="9">2.8.1.13</ecNumber>
    </recommendedName>
</protein>